<dbReference type="AlphaFoldDB" id="A0A448XKJ4"/>
<organism evidence="2 3">
    <name type="scientific">Protopolystoma xenopodis</name>
    <dbReference type="NCBI Taxonomy" id="117903"/>
    <lineage>
        <taxon>Eukaryota</taxon>
        <taxon>Metazoa</taxon>
        <taxon>Spiralia</taxon>
        <taxon>Lophotrochozoa</taxon>
        <taxon>Platyhelminthes</taxon>
        <taxon>Monogenea</taxon>
        <taxon>Polyopisthocotylea</taxon>
        <taxon>Polystomatidea</taxon>
        <taxon>Polystomatidae</taxon>
        <taxon>Protopolystoma</taxon>
    </lineage>
</organism>
<protein>
    <submittedName>
        <fullName evidence="2">Uncharacterized protein</fullName>
    </submittedName>
</protein>
<sequence length="113" mass="12829">MEGDLVERIQHHSVDLIHSQTFRRPRSRHHQCVLPLSAPSYQLVKETSEVTFCPGLSIYSLPSYPTAAQSQLLTCLHSIRPMWPHHTCYSPRPSLVRSDDPTRASDPDLLIVS</sequence>
<dbReference type="Proteomes" id="UP000784294">
    <property type="component" value="Unassembled WGS sequence"/>
</dbReference>
<evidence type="ECO:0000313" key="3">
    <source>
        <dbReference type="Proteomes" id="UP000784294"/>
    </source>
</evidence>
<gene>
    <name evidence="2" type="ORF">PXEA_LOCUS32278</name>
</gene>
<feature type="region of interest" description="Disordered" evidence="1">
    <location>
        <begin position="92"/>
        <end position="113"/>
    </location>
</feature>
<dbReference type="EMBL" id="CAAALY010259161">
    <property type="protein sequence ID" value="VEL38838.1"/>
    <property type="molecule type" value="Genomic_DNA"/>
</dbReference>
<proteinExistence type="predicted"/>
<evidence type="ECO:0000256" key="1">
    <source>
        <dbReference type="SAM" id="MobiDB-lite"/>
    </source>
</evidence>
<evidence type="ECO:0000313" key="2">
    <source>
        <dbReference type="EMBL" id="VEL38838.1"/>
    </source>
</evidence>
<feature type="compositionally biased region" description="Basic and acidic residues" evidence="1">
    <location>
        <begin position="97"/>
        <end position="106"/>
    </location>
</feature>
<name>A0A448XKJ4_9PLAT</name>
<reference evidence="2" key="1">
    <citation type="submission" date="2018-11" db="EMBL/GenBank/DDBJ databases">
        <authorList>
            <consortium name="Pathogen Informatics"/>
        </authorList>
    </citation>
    <scope>NUCLEOTIDE SEQUENCE</scope>
</reference>
<comment type="caution">
    <text evidence="2">The sequence shown here is derived from an EMBL/GenBank/DDBJ whole genome shotgun (WGS) entry which is preliminary data.</text>
</comment>
<keyword evidence="3" id="KW-1185">Reference proteome</keyword>
<accession>A0A448XKJ4</accession>